<feature type="coiled-coil region" evidence="1">
    <location>
        <begin position="344"/>
        <end position="378"/>
    </location>
</feature>
<keyword evidence="1" id="KW-0175">Coiled coil</keyword>
<dbReference type="Gene3D" id="3.40.50.300">
    <property type="entry name" value="P-loop containing nucleotide triphosphate hydrolases"/>
    <property type="match status" value="2"/>
</dbReference>
<reference evidence="2" key="1">
    <citation type="journal article" date="2019" name="PLoS Negl. Trop. Dis.">
        <title>Revisiting the worldwide diversity of Leptospira species in the environment.</title>
        <authorList>
            <person name="Vincent A.T."/>
            <person name="Schiettekatte O."/>
            <person name="Bourhy P."/>
            <person name="Veyrier F.J."/>
            <person name="Picardeau M."/>
        </authorList>
    </citation>
    <scope>NUCLEOTIDE SEQUENCE [LARGE SCALE GENOMIC DNA]</scope>
    <source>
        <strain evidence="2">201300427</strain>
    </source>
</reference>
<gene>
    <name evidence="2" type="ORF">EHS15_08315</name>
</gene>
<proteinExistence type="predicted"/>
<dbReference type="RefSeq" id="WP_135760106.1">
    <property type="nucleotide sequence ID" value="NZ_RQHW01000029.1"/>
</dbReference>
<organism evidence="2 3">
    <name type="scientific">Leptospira idonii</name>
    <dbReference type="NCBI Taxonomy" id="1193500"/>
    <lineage>
        <taxon>Bacteria</taxon>
        <taxon>Pseudomonadati</taxon>
        <taxon>Spirochaetota</taxon>
        <taxon>Spirochaetia</taxon>
        <taxon>Leptospirales</taxon>
        <taxon>Leptospiraceae</taxon>
        <taxon>Leptospira</taxon>
    </lineage>
</organism>
<evidence type="ECO:0000256" key="1">
    <source>
        <dbReference type="SAM" id="Coils"/>
    </source>
</evidence>
<dbReference type="Proteomes" id="UP000298058">
    <property type="component" value="Unassembled WGS sequence"/>
</dbReference>
<dbReference type="SUPFAM" id="SSF52540">
    <property type="entry name" value="P-loop containing nucleoside triphosphate hydrolases"/>
    <property type="match status" value="1"/>
</dbReference>
<dbReference type="AlphaFoldDB" id="A0A4R9LYW8"/>
<protein>
    <submittedName>
        <fullName evidence="2">Uncharacterized protein</fullName>
    </submittedName>
</protein>
<accession>A0A4R9LYW8</accession>
<name>A0A4R9LYW8_9LEPT</name>
<evidence type="ECO:0000313" key="3">
    <source>
        <dbReference type="Proteomes" id="UP000298058"/>
    </source>
</evidence>
<dbReference type="EMBL" id="RQHW01000029">
    <property type="protein sequence ID" value="TGN19530.1"/>
    <property type="molecule type" value="Genomic_DNA"/>
</dbReference>
<feature type="coiled-coil region" evidence="1">
    <location>
        <begin position="271"/>
        <end position="305"/>
    </location>
</feature>
<dbReference type="OrthoDB" id="9791620at2"/>
<evidence type="ECO:0000313" key="2">
    <source>
        <dbReference type="EMBL" id="TGN19530.1"/>
    </source>
</evidence>
<sequence>MTIIKSIEITGSPFFIDSKMELSPNLNCIMGGRGTGKTTILSFIKSTIYENSESENNISKILKSNLGTGKIAIEIQSSDNITYRIEKSFNDTPQPYSMPDLEYVEIEKILQSIECDIYEAGKIEEIGRSSLDRLNLIDKKIRIQISDCESRIEKIQIDLDSNAQDIKTENRRIAQFDTLLEQYTGIDKEFEAHKEKQVGGFTEDERKEFETADAKEKVRKLEKRFLSKTIDSLIDLRNFNSRRKEEFVEHQTELSEDASLYYNRNIINKAIQAANEAKEEVVKSYESLDRNLLKLQEKISLMSGELAKLHESQQAEFIKLKLKYESSKEYINKYQELSKKLNERDTVAKDKKEHQKKIKKIKKERAELLKKFGELKTEIYHARLEIVNELNKEFGKDIVITLTYGGITDDFQEHLKSALRGSRMRYNELVPRIVESFSNTKFAEIIHKKDAEGLKSIPQIDQARAEALIDTLYETDEIYAIESLYCQDYPEFLLKVADDSETKEDNYRSTDELSMGQRCTTILPIVFAVSNNPLLIDQPEDNLDNKYIAQSIHKLIRRQKSDRQLVFITHNPNIPVLSDAEKNIFLKYENRTAEIEASGKIDEVKDRIVNLLEGGEEAFRRRSEIYGLDK</sequence>
<dbReference type="InterPro" id="IPR027417">
    <property type="entry name" value="P-loop_NTPase"/>
</dbReference>
<keyword evidence="3" id="KW-1185">Reference proteome</keyword>
<comment type="caution">
    <text evidence="2">The sequence shown here is derived from an EMBL/GenBank/DDBJ whole genome shotgun (WGS) entry which is preliminary data.</text>
</comment>